<keyword evidence="14" id="KW-1185">Reference proteome</keyword>
<keyword evidence="5" id="KW-1015">Disulfide bond</keyword>
<evidence type="ECO:0000256" key="10">
    <source>
        <dbReference type="ARBA" id="ARBA00039819"/>
    </source>
</evidence>
<evidence type="ECO:0000259" key="12">
    <source>
        <dbReference type="Pfam" id="PF00462"/>
    </source>
</evidence>
<dbReference type="InterPro" id="IPR011899">
    <property type="entry name" value="Glutaredoxin_euk/vir"/>
</dbReference>
<dbReference type="GO" id="GO:0034599">
    <property type="term" value="P:cellular response to oxidative stress"/>
    <property type="evidence" value="ECO:0007669"/>
    <property type="project" value="TreeGrafter"/>
</dbReference>
<dbReference type="InterPro" id="IPR011767">
    <property type="entry name" value="GLR_AS"/>
</dbReference>
<evidence type="ECO:0000313" key="13">
    <source>
        <dbReference type="EMBL" id="CAG9529567.1"/>
    </source>
</evidence>
<evidence type="ECO:0000256" key="8">
    <source>
        <dbReference type="ARBA" id="ARBA00037470"/>
    </source>
</evidence>
<comment type="function">
    <text evidence="8">Glutathione-dependent oxidoreductase that facilitates the maintenance of mitochondrial redox homeostasis upon induction of apoptosis by oxidative stress. Involved in response to hydrogen peroxide and regulation of apoptosis caused by oxidative stress. Acts as a very efficient catalyst of monothiol reactions because of its high affinity for protein glutathione-mixed disulfides. Can receive electrons not only from glutathione (GSH), but also from thioredoxin reductase supporting both monothiol and dithiol reactions. Efficiently catalyzes both glutathionylation and deglutathionylation of mitochondrial complex I, which in turn regulates the superoxide production by the complex. Overexpression decreases the susceptibility to apoptosis and prevents loss of cardiolipin and cytochrome c release.</text>
</comment>
<protein>
    <recommendedName>
        <fullName evidence="10">Glutaredoxin-2, mitochondrial</fullName>
    </recommendedName>
</protein>
<feature type="domain" description="Glutaredoxin" evidence="12">
    <location>
        <begin position="168"/>
        <end position="233"/>
    </location>
</feature>
<dbReference type="Proteomes" id="UP000746747">
    <property type="component" value="Unassembled WGS sequence"/>
</dbReference>
<dbReference type="PROSITE" id="PS00195">
    <property type="entry name" value="GLUTAREDOXIN_1"/>
    <property type="match status" value="1"/>
</dbReference>
<dbReference type="PRINTS" id="PR00160">
    <property type="entry name" value="GLUTAREDOXIN"/>
</dbReference>
<keyword evidence="6" id="KW-0318">Glutathionylation</keyword>
<evidence type="ECO:0000256" key="1">
    <source>
        <dbReference type="ARBA" id="ARBA00002549"/>
    </source>
</evidence>
<dbReference type="EMBL" id="CAKAEH010000029">
    <property type="protein sequence ID" value="CAG9529567.1"/>
    <property type="molecule type" value="Genomic_DNA"/>
</dbReference>
<dbReference type="OrthoDB" id="418495at2759"/>
<dbReference type="PANTHER" id="PTHR45694:SF18">
    <property type="entry name" value="GLUTAREDOXIN-1-RELATED"/>
    <property type="match status" value="1"/>
</dbReference>
<keyword evidence="7" id="KW-0676">Redox-active center</keyword>
<feature type="transmembrane region" description="Helical" evidence="11">
    <location>
        <begin position="60"/>
        <end position="79"/>
    </location>
</feature>
<dbReference type="NCBIfam" id="TIGR02180">
    <property type="entry name" value="GRX_euk"/>
    <property type="match status" value="1"/>
</dbReference>
<comment type="subunit">
    <text evidence="9">Monomer; active form. Homodimer; inactive form. The homodimer is probably linked by 1 2Fe-2S cluster.</text>
</comment>
<evidence type="ECO:0000313" key="14">
    <source>
        <dbReference type="Proteomes" id="UP000746747"/>
    </source>
</evidence>
<sequence>MVFKIRVHCRSFCLLAYCSYFIPQANCTYGDVGETFGFAIVIESAFLNVAVQFDYIFVEYGWWIVGALIVFQFVYKRFISPLIQDIQRRKELERRKKFDTELQEAYGDRIRIAREQAQRELDNRVVEAHKHLEVKKQERLQGIMEKTLSGIPNDLYTFVTGLISSTPVVVFSKTYCPYCMNAKRALSTFRMRDDLYKIIELDKRDDCDKIQDILLQITGARSVPRVFIGGKCIGGGDDTVAAQKNGRLEKMLKDAGETCF</sequence>
<evidence type="ECO:0000256" key="6">
    <source>
        <dbReference type="ARBA" id="ARBA00023206"/>
    </source>
</evidence>
<evidence type="ECO:0000256" key="3">
    <source>
        <dbReference type="ARBA" id="ARBA00022448"/>
    </source>
</evidence>
<dbReference type="PROSITE" id="PS51354">
    <property type="entry name" value="GLUTAREDOXIN_2"/>
    <property type="match status" value="1"/>
</dbReference>
<comment type="caution">
    <text evidence="13">The sequence shown here is derived from an EMBL/GenBank/DDBJ whole genome shotgun (WGS) entry which is preliminary data.</text>
</comment>
<proteinExistence type="inferred from homology"/>
<dbReference type="InterPro" id="IPR014025">
    <property type="entry name" value="Glutaredoxin_subgr"/>
</dbReference>
<gene>
    <name evidence="13" type="ORF">CJOHNSTONI_LOCUS135</name>
</gene>
<comment type="similarity">
    <text evidence="2">Belongs to the glutaredoxin family.</text>
</comment>
<evidence type="ECO:0000256" key="7">
    <source>
        <dbReference type="ARBA" id="ARBA00023284"/>
    </source>
</evidence>
<comment type="function">
    <text evidence="1">Has a glutathione-disulfide oxidoreductase activity in the presence of NADPH and glutathione reductase. Reduces low molecular weight disulfides and proteins.</text>
</comment>
<evidence type="ECO:0000256" key="11">
    <source>
        <dbReference type="SAM" id="Phobius"/>
    </source>
</evidence>
<keyword evidence="3" id="KW-0813">Transport</keyword>
<organism evidence="13 14">
    <name type="scientific">Cercopithifilaria johnstoni</name>
    <dbReference type="NCBI Taxonomy" id="2874296"/>
    <lineage>
        <taxon>Eukaryota</taxon>
        <taxon>Metazoa</taxon>
        <taxon>Ecdysozoa</taxon>
        <taxon>Nematoda</taxon>
        <taxon>Chromadorea</taxon>
        <taxon>Rhabditida</taxon>
        <taxon>Spirurina</taxon>
        <taxon>Spiruromorpha</taxon>
        <taxon>Filarioidea</taxon>
        <taxon>Onchocercidae</taxon>
        <taxon>Cercopithifilaria</taxon>
    </lineage>
</organism>
<dbReference type="FunFam" id="3.40.30.10:FF:000026">
    <property type="entry name" value="Glutaredoxin 2"/>
    <property type="match status" value="1"/>
</dbReference>
<evidence type="ECO:0000256" key="2">
    <source>
        <dbReference type="ARBA" id="ARBA00007787"/>
    </source>
</evidence>
<keyword evidence="11" id="KW-0812">Transmembrane</keyword>
<keyword evidence="4" id="KW-0249">Electron transport</keyword>
<name>A0A8J2PVA6_9BILA</name>
<evidence type="ECO:0000256" key="5">
    <source>
        <dbReference type="ARBA" id="ARBA00023157"/>
    </source>
</evidence>
<dbReference type="InterPro" id="IPR002109">
    <property type="entry name" value="Glutaredoxin"/>
</dbReference>
<keyword evidence="11" id="KW-0472">Membrane</keyword>
<dbReference type="SUPFAM" id="SSF52833">
    <property type="entry name" value="Thioredoxin-like"/>
    <property type="match status" value="1"/>
</dbReference>
<evidence type="ECO:0000256" key="4">
    <source>
        <dbReference type="ARBA" id="ARBA00022982"/>
    </source>
</evidence>
<dbReference type="InterPro" id="IPR036249">
    <property type="entry name" value="Thioredoxin-like_sf"/>
</dbReference>
<evidence type="ECO:0000256" key="9">
    <source>
        <dbReference type="ARBA" id="ARBA00038558"/>
    </source>
</evidence>
<dbReference type="CDD" id="cd03419">
    <property type="entry name" value="GRX_GRXh_1_2_like"/>
    <property type="match status" value="1"/>
</dbReference>
<dbReference type="GO" id="GO:0015038">
    <property type="term" value="F:glutathione disulfide oxidoreductase activity"/>
    <property type="evidence" value="ECO:0007669"/>
    <property type="project" value="TreeGrafter"/>
</dbReference>
<accession>A0A8J2PVA6</accession>
<dbReference type="GO" id="GO:0005737">
    <property type="term" value="C:cytoplasm"/>
    <property type="evidence" value="ECO:0007669"/>
    <property type="project" value="TreeGrafter"/>
</dbReference>
<dbReference type="PANTHER" id="PTHR45694">
    <property type="entry name" value="GLUTAREDOXIN 2"/>
    <property type="match status" value="1"/>
</dbReference>
<keyword evidence="11" id="KW-1133">Transmembrane helix</keyword>
<dbReference type="Pfam" id="PF00462">
    <property type="entry name" value="Glutaredoxin"/>
    <property type="match status" value="1"/>
</dbReference>
<reference evidence="13" key="1">
    <citation type="submission" date="2021-09" db="EMBL/GenBank/DDBJ databases">
        <authorList>
            <consortium name="Pathogen Informatics"/>
        </authorList>
    </citation>
    <scope>NUCLEOTIDE SEQUENCE</scope>
</reference>
<dbReference type="AlphaFoldDB" id="A0A8J2PVA6"/>
<dbReference type="Gene3D" id="3.40.30.10">
    <property type="entry name" value="Glutaredoxin"/>
    <property type="match status" value="1"/>
</dbReference>